<dbReference type="EMBL" id="BMAO01003253">
    <property type="protein sequence ID" value="GFQ86693.1"/>
    <property type="molecule type" value="Genomic_DNA"/>
</dbReference>
<gene>
    <name evidence="1" type="ORF">TNCT_155281</name>
</gene>
<feature type="non-terminal residue" evidence="1">
    <location>
        <position position="40"/>
    </location>
</feature>
<evidence type="ECO:0000313" key="2">
    <source>
        <dbReference type="Proteomes" id="UP000887116"/>
    </source>
</evidence>
<protein>
    <submittedName>
        <fullName evidence="1">Uncharacterized protein</fullName>
    </submittedName>
</protein>
<keyword evidence="2" id="KW-1185">Reference proteome</keyword>
<accession>A0A8X6FR34</accession>
<dbReference type="OrthoDB" id="6428009at2759"/>
<proteinExistence type="predicted"/>
<dbReference type="AlphaFoldDB" id="A0A8X6FR34"/>
<name>A0A8X6FR34_TRICU</name>
<reference evidence="1" key="1">
    <citation type="submission" date="2020-07" db="EMBL/GenBank/DDBJ databases">
        <title>Multicomponent nature underlies the extraordinary mechanical properties of spider dragline silk.</title>
        <authorList>
            <person name="Kono N."/>
            <person name="Nakamura H."/>
            <person name="Mori M."/>
            <person name="Yoshida Y."/>
            <person name="Ohtoshi R."/>
            <person name="Malay A.D."/>
            <person name="Moran D.A.P."/>
            <person name="Tomita M."/>
            <person name="Numata K."/>
            <person name="Arakawa K."/>
        </authorList>
    </citation>
    <scope>NUCLEOTIDE SEQUENCE</scope>
</reference>
<evidence type="ECO:0000313" key="1">
    <source>
        <dbReference type="EMBL" id="GFQ86693.1"/>
    </source>
</evidence>
<sequence>MAFTHAAEHLLQDVSDKVLQLQYKKDIGILDQDGDKLHTE</sequence>
<comment type="caution">
    <text evidence="1">The sequence shown here is derived from an EMBL/GenBank/DDBJ whole genome shotgun (WGS) entry which is preliminary data.</text>
</comment>
<organism evidence="1 2">
    <name type="scientific">Trichonephila clavata</name>
    <name type="common">Joro spider</name>
    <name type="synonym">Nephila clavata</name>
    <dbReference type="NCBI Taxonomy" id="2740835"/>
    <lineage>
        <taxon>Eukaryota</taxon>
        <taxon>Metazoa</taxon>
        <taxon>Ecdysozoa</taxon>
        <taxon>Arthropoda</taxon>
        <taxon>Chelicerata</taxon>
        <taxon>Arachnida</taxon>
        <taxon>Araneae</taxon>
        <taxon>Araneomorphae</taxon>
        <taxon>Entelegynae</taxon>
        <taxon>Araneoidea</taxon>
        <taxon>Nephilidae</taxon>
        <taxon>Trichonephila</taxon>
    </lineage>
</organism>
<dbReference type="Proteomes" id="UP000887116">
    <property type="component" value="Unassembled WGS sequence"/>
</dbReference>